<dbReference type="InterPro" id="IPR001683">
    <property type="entry name" value="PX_dom"/>
</dbReference>
<proteinExistence type="predicted"/>
<evidence type="ECO:0000256" key="2">
    <source>
        <dbReference type="SAM" id="MobiDB-lite"/>
    </source>
</evidence>
<dbReference type="InterPro" id="IPR047329">
    <property type="entry name" value="RUN_SNX29"/>
</dbReference>
<dbReference type="AlphaFoldDB" id="A0A1Y1JX67"/>
<evidence type="ECO:0000256" key="1">
    <source>
        <dbReference type="SAM" id="Coils"/>
    </source>
</evidence>
<gene>
    <name evidence="6" type="ORF">PPYR_11556</name>
</gene>
<organism evidence="5">
    <name type="scientific">Photinus pyralis</name>
    <name type="common">Common eastern firefly</name>
    <name type="synonym">Lampyris pyralis</name>
    <dbReference type="NCBI Taxonomy" id="7054"/>
    <lineage>
        <taxon>Eukaryota</taxon>
        <taxon>Metazoa</taxon>
        <taxon>Ecdysozoa</taxon>
        <taxon>Arthropoda</taxon>
        <taxon>Hexapoda</taxon>
        <taxon>Insecta</taxon>
        <taxon>Pterygota</taxon>
        <taxon>Neoptera</taxon>
        <taxon>Endopterygota</taxon>
        <taxon>Coleoptera</taxon>
        <taxon>Polyphaga</taxon>
        <taxon>Elateriformia</taxon>
        <taxon>Elateroidea</taxon>
        <taxon>Lampyridae</taxon>
        <taxon>Lampyrinae</taxon>
        <taxon>Photinus</taxon>
    </lineage>
</organism>
<feature type="compositionally biased region" description="Polar residues" evidence="2">
    <location>
        <begin position="616"/>
        <end position="627"/>
    </location>
</feature>
<dbReference type="PROSITE" id="PS50195">
    <property type="entry name" value="PX"/>
    <property type="match status" value="1"/>
</dbReference>
<reference evidence="5" key="1">
    <citation type="journal article" date="2016" name="Sci. Rep.">
        <title>Molecular characterization of firefly nuptial gifts: a multi-omics approach sheds light on postcopulatory sexual selection.</title>
        <authorList>
            <person name="Al-Wathiqui N."/>
            <person name="Fallon T.R."/>
            <person name="South A."/>
            <person name="Weng J.K."/>
            <person name="Lewis S.M."/>
        </authorList>
    </citation>
    <scope>NUCLEOTIDE SEQUENCE</scope>
</reference>
<dbReference type="InterPro" id="IPR037213">
    <property type="entry name" value="Run_dom_sf"/>
</dbReference>
<dbReference type="Proteomes" id="UP000327044">
    <property type="component" value="Unassembled WGS sequence"/>
</dbReference>
<evidence type="ECO:0000259" key="3">
    <source>
        <dbReference type="PROSITE" id="PS50195"/>
    </source>
</evidence>
<feature type="domain" description="PX" evidence="3">
    <location>
        <begin position="492"/>
        <end position="611"/>
    </location>
</feature>
<dbReference type="Gene3D" id="1.20.58.900">
    <property type="match status" value="1"/>
</dbReference>
<dbReference type="EMBL" id="GEZM01101656">
    <property type="protein sequence ID" value="JAV52400.1"/>
    <property type="molecule type" value="Transcribed_RNA"/>
</dbReference>
<dbReference type="SUPFAM" id="SSF64268">
    <property type="entry name" value="PX domain"/>
    <property type="match status" value="1"/>
</dbReference>
<dbReference type="InterPro" id="IPR037916">
    <property type="entry name" value="SNX29_PX"/>
</dbReference>
<keyword evidence="7" id="KW-1185">Reference proteome</keyword>
<dbReference type="InParanoid" id="A0A1Y1JX67"/>
<dbReference type="InterPro" id="IPR004012">
    <property type="entry name" value="Run_dom"/>
</dbReference>
<dbReference type="SMART" id="SM00312">
    <property type="entry name" value="PX"/>
    <property type="match status" value="1"/>
</dbReference>
<dbReference type="SMART" id="SM00593">
    <property type="entry name" value="RUN"/>
    <property type="match status" value="1"/>
</dbReference>
<evidence type="ECO:0000313" key="7">
    <source>
        <dbReference type="Proteomes" id="UP000327044"/>
    </source>
</evidence>
<dbReference type="PANTHER" id="PTHR47194:SF3">
    <property type="entry name" value="SORTING NEXIN 29"/>
    <property type="match status" value="1"/>
</dbReference>
<feature type="region of interest" description="Disordered" evidence="2">
    <location>
        <begin position="612"/>
        <end position="633"/>
    </location>
</feature>
<dbReference type="InterPro" id="IPR036871">
    <property type="entry name" value="PX_dom_sf"/>
</dbReference>
<dbReference type="EMBL" id="VVIM01000008">
    <property type="protein sequence ID" value="KAB0794717.1"/>
    <property type="molecule type" value="Genomic_DNA"/>
</dbReference>
<protein>
    <recommendedName>
        <fullName evidence="8">Sorting nexin-29</fullName>
    </recommendedName>
</protein>
<dbReference type="Gene3D" id="3.30.1520.10">
    <property type="entry name" value="Phox-like domain"/>
    <property type="match status" value="1"/>
</dbReference>
<accession>A0A1Y1JX67</accession>
<dbReference type="CDD" id="cd17689">
    <property type="entry name" value="RUN_SNX29"/>
    <property type="match status" value="1"/>
</dbReference>
<reference evidence="6 7" key="2">
    <citation type="journal article" date="2018" name="Elife">
        <title>Firefly genomes illuminate parallel origins of bioluminescence in beetles.</title>
        <authorList>
            <person name="Fallon T.R."/>
            <person name="Lower S.E."/>
            <person name="Chang C.H."/>
            <person name="Bessho-Uehara M."/>
            <person name="Martin G.J."/>
            <person name="Bewick A.J."/>
            <person name="Behringer M."/>
            <person name="Debat H.J."/>
            <person name="Wong I."/>
            <person name="Day J.C."/>
            <person name="Suvorov A."/>
            <person name="Silva C.J."/>
            <person name="Stanger-Hall K.F."/>
            <person name="Hall D.W."/>
            <person name="Schmitz R.J."/>
            <person name="Nelson D.R."/>
            <person name="Lewis S.M."/>
            <person name="Shigenobu S."/>
            <person name="Bybee S.M."/>
            <person name="Larracuente A.M."/>
            <person name="Oba Y."/>
            <person name="Weng J.K."/>
        </authorList>
    </citation>
    <scope>NUCLEOTIDE SEQUENCE [LARGE SCALE GENOMIC DNA]</scope>
    <source>
        <strain evidence="6">1611_PpyrPB1</strain>
        <tissue evidence="6">Whole body</tissue>
    </source>
</reference>
<sequence length="633" mass="71472">MSLKLMSAIIPITTTVQKPEDASKVLNQLLECVQTCQKRFGGKSELATEFDSCVATLCLSLESVFLHGIRTKPHDSQQTSTFKQVSDIVTSTLSINSDHNSFWCFINKHLTKHEQERYQLLKHIWTDVGRGRAWIRSSLNERSLERNFHTVLSNRDLLRSHYEDWALLRDDEKNSMLPNMAAGLGSILFAVSIDKPELNSQTTLQKSERLKTQPEPIIEAPIRDLGKDRTKKRKVAKQIISFDEDDSVLSSSIPSTSSSITSDNNSSGSEPHVAKQTMDNNSAALPTLPSDTPPKKDKPTRKLSLETSGSQEKFSFKPDGTLTPVEHAGVGELTPVLVGKDECSDSPDVSDDIIEVPTDISAVLIAVENKNKEEISKLRDHLDVVNAENDSLKEQLKKYVGAIQMLRRDDGNLRKALEGLQLDGSHIPDYKTEAKVFEQKLVQVAEMHAELMDFNVHLQQCLHKKDVTLERLLKELEELRGPMDALAEDDHCSVNIWIPSAFLTGTGSDVHHVYQIFLRAGSDEWNIYRRYAQFHALHSDLKKLDPAVAAFDFPPKKSIGKKDSALVENRRKRLQTYLRRILSHWPELAHCNNRYLLEQHLAFFKDVKENEDKNVKGSQSSRRSVPNTHYAGL</sequence>
<feature type="coiled-coil region" evidence="1">
    <location>
        <begin position="375"/>
        <end position="409"/>
    </location>
</feature>
<evidence type="ECO:0008006" key="8">
    <source>
        <dbReference type="Google" id="ProtNLM"/>
    </source>
</evidence>
<name>A0A1Y1JX67_PHOPY</name>
<dbReference type="Pfam" id="PF00787">
    <property type="entry name" value="PX"/>
    <property type="match status" value="1"/>
</dbReference>
<dbReference type="OrthoDB" id="93876at2759"/>
<feature type="region of interest" description="Disordered" evidence="2">
    <location>
        <begin position="200"/>
        <end position="230"/>
    </location>
</feature>
<feature type="domain" description="RUN" evidence="4">
    <location>
        <begin position="48"/>
        <end position="196"/>
    </location>
</feature>
<dbReference type="FunCoup" id="A0A1Y1JX67">
    <property type="interactions" value="141"/>
</dbReference>
<evidence type="ECO:0000313" key="5">
    <source>
        <dbReference type="EMBL" id="JAV52400.1"/>
    </source>
</evidence>
<feature type="region of interest" description="Disordered" evidence="2">
    <location>
        <begin position="247"/>
        <end position="326"/>
    </location>
</feature>
<reference evidence="6" key="3">
    <citation type="submission" date="2019-08" db="EMBL/GenBank/DDBJ databases">
        <authorList>
            <consortium name="Photinus pyralis genome working group"/>
            <person name="Fallon T.R."/>
            <person name="Sander Lower S.E."/>
            <person name="Weng J.-K."/>
        </authorList>
    </citation>
    <scope>NUCLEOTIDE SEQUENCE</scope>
    <source>
        <strain evidence="6">1611_PpyrPB1</strain>
        <tissue evidence="6">Whole body</tissue>
    </source>
</reference>
<evidence type="ECO:0000313" key="6">
    <source>
        <dbReference type="EMBL" id="KAB0794717.1"/>
    </source>
</evidence>
<evidence type="ECO:0000259" key="4">
    <source>
        <dbReference type="PROSITE" id="PS50826"/>
    </source>
</evidence>
<keyword evidence="1" id="KW-0175">Coiled coil</keyword>
<dbReference type="SUPFAM" id="SSF140741">
    <property type="entry name" value="RUN domain-like"/>
    <property type="match status" value="1"/>
</dbReference>
<dbReference type="Pfam" id="PF02759">
    <property type="entry name" value="RUN"/>
    <property type="match status" value="1"/>
</dbReference>
<dbReference type="CDD" id="cd07277">
    <property type="entry name" value="PX_RUN"/>
    <property type="match status" value="1"/>
</dbReference>
<dbReference type="PANTHER" id="PTHR47194">
    <property type="entry name" value="SORTING NEXIN-29-RELATED"/>
    <property type="match status" value="1"/>
</dbReference>
<feature type="compositionally biased region" description="Low complexity" evidence="2">
    <location>
        <begin position="248"/>
        <end position="269"/>
    </location>
</feature>
<dbReference type="PROSITE" id="PS50826">
    <property type="entry name" value="RUN"/>
    <property type="match status" value="1"/>
</dbReference>
<dbReference type="GO" id="GO:0035091">
    <property type="term" value="F:phosphatidylinositol binding"/>
    <property type="evidence" value="ECO:0007669"/>
    <property type="project" value="InterPro"/>
</dbReference>